<evidence type="ECO:0000256" key="1">
    <source>
        <dbReference type="SAM" id="Phobius"/>
    </source>
</evidence>
<evidence type="ECO:0000313" key="3">
    <source>
        <dbReference type="Proteomes" id="UP001501771"/>
    </source>
</evidence>
<keyword evidence="1" id="KW-0472">Membrane</keyword>
<protein>
    <submittedName>
        <fullName evidence="2">Uncharacterized protein</fullName>
    </submittedName>
</protein>
<reference evidence="3" key="1">
    <citation type="journal article" date="2019" name="Int. J. Syst. Evol. Microbiol.">
        <title>The Global Catalogue of Microorganisms (GCM) 10K type strain sequencing project: providing services to taxonomists for standard genome sequencing and annotation.</title>
        <authorList>
            <consortium name="The Broad Institute Genomics Platform"/>
            <consortium name="The Broad Institute Genome Sequencing Center for Infectious Disease"/>
            <person name="Wu L."/>
            <person name="Ma J."/>
        </authorList>
    </citation>
    <scope>NUCLEOTIDE SEQUENCE [LARGE SCALE GENOMIC DNA]</scope>
    <source>
        <strain evidence="3">JCM 16022</strain>
    </source>
</reference>
<evidence type="ECO:0000313" key="2">
    <source>
        <dbReference type="EMBL" id="GAA2155735.1"/>
    </source>
</evidence>
<dbReference type="EMBL" id="BAAAQR010000018">
    <property type="protein sequence ID" value="GAA2155735.1"/>
    <property type="molecule type" value="Genomic_DNA"/>
</dbReference>
<keyword evidence="1" id="KW-0812">Transmembrane</keyword>
<feature type="transmembrane region" description="Helical" evidence="1">
    <location>
        <begin position="32"/>
        <end position="57"/>
    </location>
</feature>
<dbReference type="Proteomes" id="UP001501771">
    <property type="component" value="Unassembled WGS sequence"/>
</dbReference>
<accession>A0ABP5M2Q3</accession>
<name>A0ABP5M2Q3_9ACTN</name>
<comment type="caution">
    <text evidence="2">The sequence shown here is derived from an EMBL/GenBank/DDBJ whole genome shotgun (WGS) entry which is preliminary data.</text>
</comment>
<keyword evidence="3" id="KW-1185">Reference proteome</keyword>
<proteinExistence type="predicted"/>
<sequence length="62" mass="6585">MAVGRQETSCPPGKMFKNITCQAHLQVPEGLAIAAISLLLGILIVLAAWIATALLVVSTRQR</sequence>
<organism evidence="2 3">
    <name type="scientific">Nocardioides koreensis</name>
    <dbReference type="NCBI Taxonomy" id="433651"/>
    <lineage>
        <taxon>Bacteria</taxon>
        <taxon>Bacillati</taxon>
        <taxon>Actinomycetota</taxon>
        <taxon>Actinomycetes</taxon>
        <taxon>Propionibacteriales</taxon>
        <taxon>Nocardioidaceae</taxon>
        <taxon>Nocardioides</taxon>
    </lineage>
</organism>
<keyword evidence="1" id="KW-1133">Transmembrane helix</keyword>
<gene>
    <name evidence="2" type="ORF">GCM10009844_43240</name>
</gene>